<organism evidence="1 2">
    <name type="scientific">Adineta steineri</name>
    <dbReference type="NCBI Taxonomy" id="433720"/>
    <lineage>
        <taxon>Eukaryota</taxon>
        <taxon>Metazoa</taxon>
        <taxon>Spiralia</taxon>
        <taxon>Gnathifera</taxon>
        <taxon>Rotifera</taxon>
        <taxon>Eurotatoria</taxon>
        <taxon>Bdelloidea</taxon>
        <taxon>Adinetida</taxon>
        <taxon>Adinetidae</taxon>
        <taxon>Adineta</taxon>
    </lineage>
</organism>
<evidence type="ECO:0000313" key="1">
    <source>
        <dbReference type="EMBL" id="CAF4442845.1"/>
    </source>
</evidence>
<proteinExistence type="predicted"/>
<evidence type="ECO:0000313" key="2">
    <source>
        <dbReference type="Proteomes" id="UP000663844"/>
    </source>
</evidence>
<sequence>SARSNVKLIVEDIIVNIQPSDVLVSVGDKTEFYCNFTGQYRVRRDKVTWLKGKKENEY</sequence>
<dbReference type="Proteomes" id="UP000663844">
    <property type="component" value="Unassembled WGS sequence"/>
</dbReference>
<accession>A0A820S078</accession>
<gene>
    <name evidence="1" type="ORF">OXD698_LOCUS53923</name>
</gene>
<dbReference type="InterPro" id="IPR036179">
    <property type="entry name" value="Ig-like_dom_sf"/>
</dbReference>
<dbReference type="AlphaFoldDB" id="A0A820S078"/>
<comment type="caution">
    <text evidence="1">The sequence shown here is derived from an EMBL/GenBank/DDBJ whole genome shotgun (WGS) entry which is preliminary data.</text>
</comment>
<name>A0A820S078_9BILA</name>
<dbReference type="EMBL" id="CAJOAZ010031824">
    <property type="protein sequence ID" value="CAF4442845.1"/>
    <property type="molecule type" value="Genomic_DNA"/>
</dbReference>
<reference evidence="1" key="1">
    <citation type="submission" date="2021-02" db="EMBL/GenBank/DDBJ databases">
        <authorList>
            <person name="Nowell W R."/>
        </authorList>
    </citation>
    <scope>NUCLEOTIDE SEQUENCE</scope>
</reference>
<feature type="non-terminal residue" evidence="1">
    <location>
        <position position="1"/>
    </location>
</feature>
<dbReference type="SUPFAM" id="SSF48726">
    <property type="entry name" value="Immunoglobulin"/>
    <property type="match status" value="1"/>
</dbReference>
<protein>
    <submittedName>
        <fullName evidence="1">Uncharacterized protein</fullName>
    </submittedName>
</protein>